<proteinExistence type="predicted"/>
<name>A0ABY7H6Z8_9BACT</name>
<accession>A0ABY7H6Z8</accession>
<dbReference type="Proteomes" id="UP001164459">
    <property type="component" value="Chromosome"/>
</dbReference>
<evidence type="ECO:0000313" key="2">
    <source>
        <dbReference type="EMBL" id="WAS94862.1"/>
    </source>
</evidence>
<feature type="region of interest" description="Disordered" evidence="1">
    <location>
        <begin position="1"/>
        <end position="20"/>
    </location>
</feature>
<evidence type="ECO:0000256" key="1">
    <source>
        <dbReference type="SAM" id="MobiDB-lite"/>
    </source>
</evidence>
<keyword evidence="3" id="KW-1185">Reference proteome</keyword>
<gene>
    <name evidence="2" type="ORF">O0S08_01765</name>
</gene>
<sequence>MVQIGEPVGVPGASSPPREWQGEVTEVSFNSGITAARDKAEIRAPHWRIGEDLSDPWELAEKLRLPEAPYSKKAAVYLVDGAGGAKDVEIKVRVSKCVNVSGTGKLVGSIGPIVIEGDCPLAVGEHTVKAQIKELPEAISHLRGLLQWSIEAGDLGRWALNASLVELFFILARPISPYKPGVWVEALRLVCQRGPVIGLKPDEEARVVANITRYCHADHEMEYDTEGGGSFFGVDYDGGEFVLSDYLARASSILNCYDQAGAIQALAGAVGANVKWIFLTPFGFIHPANLVGIGLCNSPFFKFYGTEKIVAADDPLRTGFGNHAFVEHGKIHDACAGPHLGTESRQQYIDASIDAAATRLRGDTPGTVADMKIFAGVTIIT</sequence>
<dbReference type="RefSeq" id="WP_269037197.1">
    <property type="nucleotide sequence ID" value="NZ_CP114040.1"/>
</dbReference>
<organism evidence="2 3">
    <name type="scientific">Nannocystis punicea</name>
    <dbReference type="NCBI Taxonomy" id="2995304"/>
    <lineage>
        <taxon>Bacteria</taxon>
        <taxon>Pseudomonadati</taxon>
        <taxon>Myxococcota</taxon>
        <taxon>Polyangia</taxon>
        <taxon>Nannocystales</taxon>
        <taxon>Nannocystaceae</taxon>
        <taxon>Nannocystis</taxon>
    </lineage>
</organism>
<protein>
    <submittedName>
        <fullName evidence="2">Uncharacterized protein</fullName>
    </submittedName>
</protein>
<evidence type="ECO:0000313" key="3">
    <source>
        <dbReference type="Proteomes" id="UP001164459"/>
    </source>
</evidence>
<reference evidence="2" key="1">
    <citation type="submission" date="2022-11" db="EMBL/GenBank/DDBJ databases">
        <title>Minimal conservation of predation-associated metabolite biosynthetic gene clusters underscores biosynthetic potential of Myxococcota including descriptions for ten novel species: Archangium lansinium sp. nov., Myxococcus landrumus sp. nov., Nannocystis bai.</title>
        <authorList>
            <person name="Ahearne A."/>
            <person name="Stevens C."/>
            <person name="Dowd S."/>
        </authorList>
    </citation>
    <scope>NUCLEOTIDE SEQUENCE</scope>
    <source>
        <strain evidence="2">Fl3</strain>
    </source>
</reference>
<dbReference type="EMBL" id="CP114040">
    <property type="protein sequence ID" value="WAS94862.1"/>
    <property type="molecule type" value="Genomic_DNA"/>
</dbReference>